<dbReference type="PANTHER" id="PTHR22916">
    <property type="entry name" value="GLYCOSYLTRANSFERASE"/>
    <property type="match status" value="1"/>
</dbReference>
<dbReference type="AlphaFoldDB" id="A0A930MXV9"/>
<dbReference type="Gene3D" id="3.90.550.10">
    <property type="entry name" value="Spore Coat Polysaccharide Biosynthesis Protein SpsA, Chain A"/>
    <property type="match status" value="1"/>
</dbReference>
<organism evidence="2 3">
    <name type="scientific">Prevotella aurantiaca</name>
    <dbReference type="NCBI Taxonomy" id="596085"/>
    <lineage>
        <taxon>Bacteria</taxon>
        <taxon>Pseudomonadati</taxon>
        <taxon>Bacteroidota</taxon>
        <taxon>Bacteroidia</taxon>
        <taxon>Bacteroidales</taxon>
        <taxon>Prevotellaceae</taxon>
        <taxon>Prevotella</taxon>
    </lineage>
</organism>
<dbReference type="RefSeq" id="WP_273158308.1">
    <property type="nucleotide sequence ID" value="NZ_JABZSJ010000003.1"/>
</dbReference>
<dbReference type="Pfam" id="PF00535">
    <property type="entry name" value="Glycos_transf_2"/>
    <property type="match status" value="1"/>
</dbReference>
<proteinExistence type="predicted"/>
<dbReference type="Proteomes" id="UP000771736">
    <property type="component" value="Unassembled WGS sequence"/>
</dbReference>
<gene>
    <name evidence="2" type="ORF">HXN26_01525</name>
</gene>
<name>A0A930MXV9_9BACT</name>
<comment type="caution">
    <text evidence="2">The sequence shown here is derived from an EMBL/GenBank/DDBJ whole genome shotgun (WGS) entry which is preliminary data.</text>
</comment>
<feature type="domain" description="Glycosyltransferase 2-like" evidence="1">
    <location>
        <begin position="5"/>
        <end position="130"/>
    </location>
</feature>
<dbReference type="PANTHER" id="PTHR22916:SF3">
    <property type="entry name" value="UDP-GLCNAC:BETAGAL BETA-1,3-N-ACETYLGLUCOSAMINYLTRANSFERASE-LIKE PROTEIN 1"/>
    <property type="match status" value="1"/>
</dbReference>
<protein>
    <submittedName>
        <fullName evidence="2">Glycosyltransferase family 2 protein</fullName>
    </submittedName>
</protein>
<dbReference type="GO" id="GO:0016758">
    <property type="term" value="F:hexosyltransferase activity"/>
    <property type="evidence" value="ECO:0007669"/>
    <property type="project" value="UniProtKB-ARBA"/>
</dbReference>
<dbReference type="SUPFAM" id="SSF53448">
    <property type="entry name" value="Nucleotide-diphospho-sugar transferases"/>
    <property type="match status" value="1"/>
</dbReference>
<evidence type="ECO:0000259" key="1">
    <source>
        <dbReference type="Pfam" id="PF00535"/>
    </source>
</evidence>
<reference evidence="2" key="1">
    <citation type="submission" date="2020-04" db="EMBL/GenBank/DDBJ databases">
        <title>Deep metagenomics examines the oral microbiome during advanced dental caries in children, revealing novel taxa and co-occurrences with host molecules.</title>
        <authorList>
            <person name="Baker J.L."/>
            <person name="Morton J.T."/>
            <person name="Dinis M."/>
            <person name="Alvarez R."/>
            <person name="Tran N.C."/>
            <person name="Knight R."/>
            <person name="Edlund A."/>
        </authorList>
    </citation>
    <scope>NUCLEOTIDE SEQUENCE</scope>
    <source>
        <strain evidence="2">JCVI_44_bin.5</strain>
    </source>
</reference>
<evidence type="ECO:0000313" key="3">
    <source>
        <dbReference type="Proteomes" id="UP000771736"/>
    </source>
</evidence>
<sequence>MVKISILVAVYNAEQYLRQCLNSLVSQTFQDIEIICVDDASTDSSLSILKEYAVKDNRVKVVHLHENAGIAKARNTGLRISTGDFIAFVDSDDWLSEDACEKVHDVFTNYSSTDTVLFQVKSVYGEKEVVFSMPTFETLDGFTAFKESLTWNIHGIYAVKKELHLCFPYDESAIAYSDENVTRLHYLKSQEIRTCEGIYYYRQHLGSVTHKVSLRRFDYLLANKSMKQQLEALNVSSNILDIYEDVRWRNVVGLYMFYFLHRKELDKLSRKQGLEIIKSSWQSIEQDRLPCFLKRKFGYIPFQKSWIIFRLQEESYFFLRALLGRNKEEL</sequence>
<dbReference type="InterPro" id="IPR029044">
    <property type="entry name" value="Nucleotide-diphossugar_trans"/>
</dbReference>
<accession>A0A930MXV9</accession>
<dbReference type="CDD" id="cd00761">
    <property type="entry name" value="Glyco_tranf_GTA_type"/>
    <property type="match status" value="1"/>
</dbReference>
<evidence type="ECO:0000313" key="2">
    <source>
        <dbReference type="EMBL" id="MBF1383530.1"/>
    </source>
</evidence>
<dbReference type="InterPro" id="IPR001173">
    <property type="entry name" value="Glyco_trans_2-like"/>
</dbReference>
<dbReference type="EMBL" id="JABZSJ010000003">
    <property type="protein sequence ID" value="MBF1383530.1"/>
    <property type="molecule type" value="Genomic_DNA"/>
</dbReference>